<dbReference type="RefSeq" id="WP_310014458.1">
    <property type="nucleotide sequence ID" value="NZ_JAVDQT010000006.1"/>
</dbReference>
<dbReference type="Proteomes" id="UP001184614">
    <property type="component" value="Unassembled WGS sequence"/>
</dbReference>
<name>A0ABU1MBV6_9HYPH</name>
<comment type="caution">
    <text evidence="2">The sequence shown here is derived from an EMBL/GenBank/DDBJ whole genome shotgun (WGS) entry which is preliminary data.</text>
</comment>
<keyword evidence="3" id="KW-1185">Reference proteome</keyword>
<accession>A0ABU1MBV6</accession>
<evidence type="ECO:0000313" key="3">
    <source>
        <dbReference type="Proteomes" id="UP001184614"/>
    </source>
</evidence>
<reference evidence="2 3" key="1">
    <citation type="submission" date="2023-07" db="EMBL/GenBank/DDBJ databases">
        <title>Sorghum-associated microbial communities from plants grown in Nebraska, USA.</title>
        <authorList>
            <person name="Schachtman D."/>
        </authorList>
    </citation>
    <scope>NUCLEOTIDE SEQUENCE [LARGE SCALE GENOMIC DNA]</scope>
    <source>
        <strain evidence="2 3">DS1730</strain>
    </source>
</reference>
<protein>
    <submittedName>
        <fullName evidence="2">Uncharacterized protein</fullName>
    </submittedName>
</protein>
<evidence type="ECO:0000256" key="1">
    <source>
        <dbReference type="SAM" id="SignalP"/>
    </source>
</evidence>
<organism evidence="2 3">
    <name type="scientific">Brucella pseudogrignonensis</name>
    <dbReference type="NCBI Taxonomy" id="419475"/>
    <lineage>
        <taxon>Bacteria</taxon>
        <taxon>Pseudomonadati</taxon>
        <taxon>Pseudomonadota</taxon>
        <taxon>Alphaproteobacteria</taxon>
        <taxon>Hyphomicrobiales</taxon>
        <taxon>Brucellaceae</taxon>
        <taxon>Brucella/Ochrobactrum group</taxon>
        <taxon>Brucella</taxon>
    </lineage>
</organism>
<feature type="signal peptide" evidence="1">
    <location>
        <begin position="1"/>
        <end position="20"/>
    </location>
</feature>
<sequence length="57" mass="6116">MKTFAFSLAFSAILFSSAFASLRYTVAGSSNQIRQLEYDLSTLSALERSAGQGGIFS</sequence>
<feature type="chain" id="PRO_5047100551" evidence="1">
    <location>
        <begin position="21"/>
        <end position="57"/>
    </location>
</feature>
<evidence type="ECO:0000313" key="2">
    <source>
        <dbReference type="EMBL" id="MDR6433537.1"/>
    </source>
</evidence>
<gene>
    <name evidence="2" type="ORF">J2782_003283</name>
</gene>
<keyword evidence="1" id="KW-0732">Signal</keyword>
<proteinExistence type="predicted"/>
<dbReference type="EMBL" id="JAVDQT010000006">
    <property type="protein sequence ID" value="MDR6433537.1"/>
    <property type="molecule type" value="Genomic_DNA"/>
</dbReference>